<dbReference type="PROSITE" id="PS50835">
    <property type="entry name" value="IG_LIKE"/>
    <property type="match status" value="1"/>
</dbReference>
<dbReference type="EMBL" id="JAFIRN010000008">
    <property type="protein sequence ID" value="KAG5843788.1"/>
    <property type="molecule type" value="Genomic_DNA"/>
</dbReference>
<feature type="chain" id="PRO_5039608935" description="Ig-like domain-containing protein" evidence="1">
    <location>
        <begin position="27"/>
        <end position="161"/>
    </location>
</feature>
<dbReference type="InterPro" id="IPR013783">
    <property type="entry name" value="Ig-like_fold"/>
</dbReference>
<gene>
    <name evidence="3" type="ORF">ANANG_G00154620</name>
</gene>
<organism evidence="3 4">
    <name type="scientific">Anguilla anguilla</name>
    <name type="common">European freshwater eel</name>
    <name type="synonym">Muraena anguilla</name>
    <dbReference type="NCBI Taxonomy" id="7936"/>
    <lineage>
        <taxon>Eukaryota</taxon>
        <taxon>Metazoa</taxon>
        <taxon>Chordata</taxon>
        <taxon>Craniata</taxon>
        <taxon>Vertebrata</taxon>
        <taxon>Euteleostomi</taxon>
        <taxon>Actinopterygii</taxon>
        <taxon>Neopterygii</taxon>
        <taxon>Teleostei</taxon>
        <taxon>Anguilliformes</taxon>
        <taxon>Anguillidae</taxon>
        <taxon>Anguilla</taxon>
    </lineage>
</organism>
<accession>A0A9D3MDL3</accession>
<dbReference type="InterPro" id="IPR007110">
    <property type="entry name" value="Ig-like_dom"/>
</dbReference>
<dbReference type="Proteomes" id="UP001044222">
    <property type="component" value="Chromosome 8"/>
</dbReference>
<evidence type="ECO:0000259" key="2">
    <source>
        <dbReference type="PROSITE" id="PS50835"/>
    </source>
</evidence>
<dbReference type="Gene3D" id="2.60.40.10">
    <property type="entry name" value="Immunoglobulins"/>
    <property type="match status" value="1"/>
</dbReference>
<proteinExistence type="predicted"/>
<protein>
    <recommendedName>
        <fullName evidence="2">Ig-like domain-containing protein</fullName>
    </recommendedName>
</protein>
<reference evidence="3" key="1">
    <citation type="submission" date="2021-01" db="EMBL/GenBank/DDBJ databases">
        <title>A chromosome-scale assembly of European eel, Anguilla anguilla.</title>
        <authorList>
            <person name="Henkel C."/>
            <person name="Jong-Raadsen S.A."/>
            <person name="Dufour S."/>
            <person name="Weltzien F.-A."/>
            <person name="Palstra A.P."/>
            <person name="Pelster B."/>
            <person name="Spaink H.P."/>
            <person name="Van Den Thillart G.E."/>
            <person name="Jansen H."/>
            <person name="Zahm M."/>
            <person name="Klopp C."/>
            <person name="Cedric C."/>
            <person name="Louis A."/>
            <person name="Berthelot C."/>
            <person name="Parey E."/>
            <person name="Roest Crollius H."/>
            <person name="Montfort J."/>
            <person name="Robinson-Rechavi M."/>
            <person name="Bucao C."/>
            <person name="Bouchez O."/>
            <person name="Gislard M."/>
            <person name="Lluch J."/>
            <person name="Milhes M."/>
            <person name="Lampietro C."/>
            <person name="Lopez Roques C."/>
            <person name="Donnadieu C."/>
            <person name="Braasch I."/>
            <person name="Desvignes T."/>
            <person name="Postlethwait J."/>
            <person name="Bobe J."/>
            <person name="Guiguen Y."/>
            <person name="Dirks R."/>
        </authorList>
    </citation>
    <scope>NUCLEOTIDE SEQUENCE</scope>
    <source>
        <strain evidence="3">Tag_6206</strain>
        <tissue evidence="3">Liver</tissue>
    </source>
</reference>
<evidence type="ECO:0000313" key="3">
    <source>
        <dbReference type="EMBL" id="KAG5843788.1"/>
    </source>
</evidence>
<comment type="caution">
    <text evidence="3">The sequence shown here is derived from an EMBL/GenBank/DDBJ whole genome shotgun (WGS) entry which is preliminary data.</text>
</comment>
<dbReference type="InterPro" id="IPR036179">
    <property type="entry name" value="Ig-like_dom_sf"/>
</dbReference>
<sequence length="161" mass="17931">MQLNMKRFFFLMLLLCSFFMCDGGNAVKVLITPGSRAEIPCRYTYEDQGAIAEMSVQWRGPENQVMCHYIKHKSFRNCTPGYSLDYAPGQITLIIEEVAVADLGTHVCSVSKRHEFSDFDAELSLRPKSFTESPKANGNHSGNKGGALFLFGWALSACFLG</sequence>
<dbReference type="SUPFAM" id="SSF48726">
    <property type="entry name" value="Immunoglobulin"/>
    <property type="match status" value="1"/>
</dbReference>
<feature type="domain" description="Ig-like" evidence="2">
    <location>
        <begin position="31"/>
        <end position="124"/>
    </location>
</feature>
<dbReference type="AlphaFoldDB" id="A0A9D3MDL3"/>
<evidence type="ECO:0000256" key="1">
    <source>
        <dbReference type="SAM" id="SignalP"/>
    </source>
</evidence>
<keyword evidence="1" id="KW-0732">Signal</keyword>
<feature type="signal peptide" evidence="1">
    <location>
        <begin position="1"/>
        <end position="26"/>
    </location>
</feature>
<evidence type="ECO:0000313" key="4">
    <source>
        <dbReference type="Proteomes" id="UP001044222"/>
    </source>
</evidence>
<keyword evidence="4" id="KW-1185">Reference proteome</keyword>
<name>A0A9D3MDL3_ANGAN</name>